<gene>
    <name evidence="1" type="ORF">BV898_02020</name>
</gene>
<protein>
    <submittedName>
        <fullName evidence="1">Uncharacterized protein</fullName>
    </submittedName>
</protein>
<keyword evidence="2" id="KW-1185">Reference proteome</keyword>
<dbReference type="InterPro" id="IPR043502">
    <property type="entry name" value="DNA/RNA_pol_sf"/>
</dbReference>
<dbReference type="EMBL" id="MTYJ01000008">
    <property type="protein sequence ID" value="OQV24066.1"/>
    <property type="molecule type" value="Genomic_DNA"/>
</dbReference>
<dbReference type="SUPFAM" id="SSF56672">
    <property type="entry name" value="DNA/RNA polymerases"/>
    <property type="match status" value="1"/>
</dbReference>
<evidence type="ECO:0000313" key="2">
    <source>
        <dbReference type="Proteomes" id="UP000192578"/>
    </source>
</evidence>
<dbReference type="OrthoDB" id="7478317at2759"/>
<organism evidence="1 2">
    <name type="scientific">Hypsibius exemplaris</name>
    <name type="common">Freshwater tardigrade</name>
    <dbReference type="NCBI Taxonomy" id="2072580"/>
    <lineage>
        <taxon>Eukaryota</taxon>
        <taxon>Metazoa</taxon>
        <taxon>Ecdysozoa</taxon>
        <taxon>Tardigrada</taxon>
        <taxon>Eutardigrada</taxon>
        <taxon>Parachela</taxon>
        <taxon>Hypsibioidea</taxon>
        <taxon>Hypsibiidae</taxon>
        <taxon>Hypsibius</taxon>
    </lineage>
</organism>
<dbReference type="AlphaFoldDB" id="A0A1W0X949"/>
<name>A0A1W0X949_HYPEX</name>
<dbReference type="Proteomes" id="UP000192578">
    <property type="component" value="Unassembled WGS sequence"/>
</dbReference>
<sequence length="145" mass="16411">MIVTAVTFGEFDEDDGFDDKDEMWIPLKKDLEKSWPLESEYYESVLEESALGPELTLAQRDELLAVCLRHSVVFPRPDAKLGQCTAGFHHIKTGDVEPVYDLPRRHSASHIGKLERQVNNWIELGVVVPCSSLWSSNIFLVPKKG</sequence>
<dbReference type="Gene3D" id="3.10.10.10">
    <property type="entry name" value="HIV Type 1 Reverse Transcriptase, subunit A, domain 1"/>
    <property type="match status" value="1"/>
</dbReference>
<comment type="caution">
    <text evidence="1">The sequence shown here is derived from an EMBL/GenBank/DDBJ whole genome shotgun (WGS) entry which is preliminary data.</text>
</comment>
<reference evidence="2" key="1">
    <citation type="submission" date="2017-01" db="EMBL/GenBank/DDBJ databases">
        <title>Comparative genomics of anhydrobiosis in the tardigrade Hypsibius dujardini.</title>
        <authorList>
            <person name="Yoshida Y."/>
            <person name="Koutsovoulos G."/>
            <person name="Laetsch D."/>
            <person name="Stevens L."/>
            <person name="Kumar S."/>
            <person name="Horikawa D."/>
            <person name="Ishino K."/>
            <person name="Komine S."/>
            <person name="Tomita M."/>
            <person name="Blaxter M."/>
            <person name="Arakawa K."/>
        </authorList>
    </citation>
    <scope>NUCLEOTIDE SEQUENCE [LARGE SCALE GENOMIC DNA]</scope>
    <source>
        <strain evidence="2">Z151</strain>
    </source>
</reference>
<accession>A0A1W0X949</accession>
<evidence type="ECO:0000313" key="1">
    <source>
        <dbReference type="EMBL" id="OQV24066.1"/>
    </source>
</evidence>
<proteinExistence type="predicted"/>